<dbReference type="AlphaFoldDB" id="A0A9P0A633"/>
<dbReference type="PANTHER" id="PTHR20932:SF8">
    <property type="entry name" value="LD22649P"/>
    <property type="match status" value="1"/>
</dbReference>
<dbReference type="CDD" id="cd00118">
    <property type="entry name" value="LysM"/>
    <property type="match status" value="1"/>
</dbReference>
<dbReference type="InterPro" id="IPR018392">
    <property type="entry name" value="LysM"/>
</dbReference>
<evidence type="ECO:0000256" key="1">
    <source>
        <dbReference type="SAM" id="MobiDB-lite"/>
    </source>
</evidence>
<dbReference type="PANTHER" id="PTHR20932">
    <property type="entry name" value="LYSM AND PUTATIVE PEPTIDOGLYCAN-BINDING DOMAIN-CONTAINING PROTEIN"/>
    <property type="match status" value="1"/>
</dbReference>
<dbReference type="SMART" id="SM00257">
    <property type="entry name" value="LysM"/>
    <property type="match status" value="1"/>
</dbReference>
<sequence>MDERKYIRGTSKSFKSYGSTSSFNAFRKPEQCIKHIIEEKDTLQGIALKYGVTTEQIRRLNKLWTNDSLFLRKSLLIPVSNENVTSPSNISLFDNDPNSPFHSSAESQVPNFMTSSNSYPQSLNSSSKMKNDQNDTDEIDFNSYLCRIDSDIANTKNQVQRTEGNSSFSGESLRARGKIPMSRFQLAEPNDTSYNDVAVITSHGRRVRSSLERLQQKQDELFQL</sequence>
<gene>
    <name evidence="3" type="ORF">BEMITA_LOCUS4316</name>
</gene>
<accession>A0A9P0A633</accession>
<evidence type="ECO:0000313" key="3">
    <source>
        <dbReference type="EMBL" id="CAH0385052.1"/>
    </source>
</evidence>
<feature type="compositionally biased region" description="Polar residues" evidence="1">
    <location>
        <begin position="101"/>
        <end position="114"/>
    </location>
</feature>
<keyword evidence="4" id="KW-1185">Reference proteome</keyword>
<feature type="domain" description="LysM" evidence="2">
    <location>
        <begin position="33"/>
        <end position="77"/>
    </location>
</feature>
<name>A0A9P0A633_BEMTA</name>
<proteinExistence type="predicted"/>
<dbReference type="InterPro" id="IPR045030">
    <property type="entry name" value="LYSM1-4"/>
</dbReference>
<dbReference type="Gene3D" id="3.10.350.10">
    <property type="entry name" value="LysM domain"/>
    <property type="match status" value="1"/>
</dbReference>
<evidence type="ECO:0000259" key="2">
    <source>
        <dbReference type="PROSITE" id="PS51782"/>
    </source>
</evidence>
<dbReference type="InterPro" id="IPR036779">
    <property type="entry name" value="LysM_dom_sf"/>
</dbReference>
<reference evidence="3" key="1">
    <citation type="submission" date="2021-12" db="EMBL/GenBank/DDBJ databases">
        <authorList>
            <person name="King R."/>
        </authorList>
    </citation>
    <scope>NUCLEOTIDE SEQUENCE</scope>
</reference>
<dbReference type="EMBL" id="OU963863">
    <property type="protein sequence ID" value="CAH0385052.1"/>
    <property type="molecule type" value="Genomic_DNA"/>
</dbReference>
<protein>
    <recommendedName>
        <fullName evidence="2">LysM domain-containing protein</fullName>
    </recommendedName>
</protein>
<dbReference type="KEGG" id="btab:109044133"/>
<dbReference type="Pfam" id="PF01476">
    <property type="entry name" value="LysM"/>
    <property type="match status" value="1"/>
</dbReference>
<dbReference type="PROSITE" id="PS51782">
    <property type="entry name" value="LYSM"/>
    <property type="match status" value="1"/>
</dbReference>
<organism evidence="3 4">
    <name type="scientific">Bemisia tabaci</name>
    <name type="common">Sweetpotato whitefly</name>
    <name type="synonym">Aleurodes tabaci</name>
    <dbReference type="NCBI Taxonomy" id="7038"/>
    <lineage>
        <taxon>Eukaryota</taxon>
        <taxon>Metazoa</taxon>
        <taxon>Ecdysozoa</taxon>
        <taxon>Arthropoda</taxon>
        <taxon>Hexapoda</taxon>
        <taxon>Insecta</taxon>
        <taxon>Pterygota</taxon>
        <taxon>Neoptera</taxon>
        <taxon>Paraneoptera</taxon>
        <taxon>Hemiptera</taxon>
        <taxon>Sternorrhyncha</taxon>
        <taxon>Aleyrodoidea</taxon>
        <taxon>Aleyrodidae</taxon>
        <taxon>Aleyrodinae</taxon>
        <taxon>Bemisia</taxon>
    </lineage>
</organism>
<dbReference type="OrthoDB" id="2107166at2759"/>
<feature type="region of interest" description="Disordered" evidence="1">
    <location>
        <begin position="101"/>
        <end position="134"/>
    </location>
</feature>
<feature type="compositionally biased region" description="Low complexity" evidence="1">
    <location>
        <begin position="115"/>
        <end position="127"/>
    </location>
</feature>
<dbReference type="Proteomes" id="UP001152759">
    <property type="component" value="Chromosome 2"/>
</dbReference>
<dbReference type="SUPFAM" id="SSF54106">
    <property type="entry name" value="LysM domain"/>
    <property type="match status" value="1"/>
</dbReference>
<evidence type="ECO:0000313" key="4">
    <source>
        <dbReference type="Proteomes" id="UP001152759"/>
    </source>
</evidence>